<evidence type="ECO:0000313" key="3">
    <source>
        <dbReference type="Proteomes" id="UP000515150"/>
    </source>
</evidence>
<dbReference type="KEGG" id="bspl:114844906"/>
<dbReference type="GeneID" id="114844906"/>
<dbReference type="InParanoid" id="A0A6P7L1C8"/>
<feature type="signal peptide" evidence="2">
    <location>
        <begin position="1"/>
        <end position="30"/>
    </location>
</feature>
<feature type="chain" id="PRO_5027665730" evidence="2">
    <location>
        <begin position="31"/>
        <end position="581"/>
    </location>
</feature>
<gene>
    <name evidence="4" type="primary">LOC114844906</name>
</gene>
<feature type="compositionally biased region" description="Low complexity" evidence="1">
    <location>
        <begin position="208"/>
        <end position="223"/>
    </location>
</feature>
<sequence length="581" mass="62572">MTGDGNRPRGLVRSAAVMLLLFSLAPSLNCFSVRGLGKNAHQDTTDGAAAVTRGRIGHIIFGNANIPPWSSFEGNGGSAHVDLPQADGTGALGQSWQQLSPQEAAWRRLNPSLSCGATRMKLRAMGPGAANLQLDMGQVNGVARSLPLIHVPRSCGYTMRQNALGLVLLVPYDGCGVTQQNGNYVLPMSWQQNPVKLACPTLQNDPTVPQTTAATTTTTTSPPTTVPPTYPFQNFPYDPLYSQFQWAQQWPPADATTSQPTTTPTTVPPAMNPAVNPNYPPYFYPPPNWPQQSLYVVPPANPAPTTPPTTPAQPATMPPPAVNPNYPPFPYLPYYSPLSWPQPMLAPATTPDAATTPPTTSTEPTSTTESTTNAPPTVNPPMDEYLYYQYPYFWFGPPSSLDAAGGAAPAGGAAAGGPVAAPADAAVVTAPAETTTMPPTTTPPSTEMPTQPSLPADYPNYQYYPSGFPGQPGLYYPLNYPQYPQSPTDCAMQSDTSASCPNKMPGSSSYFDLSAYYPYSWNPFLHYPWHRNKHFPSSWRYRIPAGYLPGVQSLVQPYPGFLYPQPMPWFSYPGQQMSQGV</sequence>
<dbReference type="Proteomes" id="UP000515150">
    <property type="component" value="Chromosome 17"/>
</dbReference>
<dbReference type="AlphaFoldDB" id="A0A6P7L1C8"/>
<proteinExistence type="predicted"/>
<evidence type="ECO:0000313" key="4">
    <source>
        <dbReference type="RefSeq" id="XP_028988417.1"/>
    </source>
</evidence>
<organism evidence="3 4">
    <name type="scientific">Betta splendens</name>
    <name type="common">Siamese fighting fish</name>
    <dbReference type="NCBI Taxonomy" id="158456"/>
    <lineage>
        <taxon>Eukaryota</taxon>
        <taxon>Metazoa</taxon>
        <taxon>Chordata</taxon>
        <taxon>Craniata</taxon>
        <taxon>Vertebrata</taxon>
        <taxon>Euteleostomi</taxon>
        <taxon>Actinopterygii</taxon>
        <taxon>Neopterygii</taxon>
        <taxon>Teleostei</taxon>
        <taxon>Neoteleostei</taxon>
        <taxon>Acanthomorphata</taxon>
        <taxon>Anabantaria</taxon>
        <taxon>Anabantiformes</taxon>
        <taxon>Anabantoidei</taxon>
        <taxon>Osphronemidae</taxon>
        <taxon>Betta</taxon>
    </lineage>
</organism>
<feature type="compositionally biased region" description="Low complexity" evidence="1">
    <location>
        <begin position="346"/>
        <end position="376"/>
    </location>
</feature>
<accession>A0A6P7L1C8</accession>
<evidence type="ECO:0000256" key="2">
    <source>
        <dbReference type="SAM" id="SignalP"/>
    </source>
</evidence>
<keyword evidence="3" id="KW-1185">Reference proteome</keyword>
<dbReference type="OrthoDB" id="8446208at2759"/>
<reference evidence="4" key="1">
    <citation type="submission" date="2025-08" db="UniProtKB">
        <authorList>
            <consortium name="RefSeq"/>
        </authorList>
    </citation>
    <scope>IDENTIFICATION</scope>
</reference>
<feature type="region of interest" description="Disordered" evidence="1">
    <location>
        <begin position="253"/>
        <end position="272"/>
    </location>
</feature>
<dbReference type="RefSeq" id="XP_028988417.1">
    <property type="nucleotide sequence ID" value="XM_029132584.3"/>
</dbReference>
<evidence type="ECO:0000256" key="1">
    <source>
        <dbReference type="SAM" id="MobiDB-lite"/>
    </source>
</evidence>
<keyword evidence="2" id="KW-0732">Signal</keyword>
<name>A0A6P7L1C8_BETSP</name>
<feature type="region of interest" description="Disordered" evidence="1">
    <location>
        <begin position="208"/>
        <end position="228"/>
    </location>
</feature>
<feature type="region of interest" description="Disordered" evidence="1">
    <location>
        <begin position="346"/>
        <end position="378"/>
    </location>
</feature>
<protein>
    <submittedName>
        <fullName evidence="4">Uncharacterized protein LOC114844906</fullName>
    </submittedName>
</protein>
<feature type="compositionally biased region" description="Low complexity" evidence="1">
    <location>
        <begin position="253"/>
        <end position="265"/>
    </location>
</feature>